<dbReference type="EnsemblProtists" id="PYU1_T003298">
    <property type="protein sequence ID" value="PYU1_T003298"/>
    <property type="gene ID" value="PYU1_G003289"/>
</dbReference>
<sequence>MTSAATKKPARSRASSELLHQAKVTAKAQAKHTSSSYINRRKFEKQVDQQNVAFAKRLEDHERRRLRHAEHAKAQAKSRQPIPFHGTMKLDHKASSGINRSKFQQQIDSENKAMGKRRQERCLKRDTSEAKAPRRRAAAGGDRKKGEYDVAAIGFDDVDKDKVLARDKRQVRLREHDFLMQKAQAKYQQQHEIVEHVMVLQRELAELKDKMSATKARVTRLDILNRKDTHLRDCLRSAAAHAYKPDAPSRVIKQSKPKSKDKDNINASSVAEDNSDAIARKRKEYELLRQEAASLDSEKQTWSNTLQMCNTAEQSIGDELEKLNAQLRFVHAKQAFAKRMKDNSSNMASKVFAQREMASRKQHLELSRDEEEQWTLYQAQQELMQLQIAIQVLQERSSPERNRTSTACKASSSAGSTACAYLEKKIAKQTLKLEQLQAESAQHEREYETLMVSGEYETLRKQVHELQHTLFLCQQQAKHAHLAQRHAKFAQQKLQMEFQRQVFQEQSETEILFNKTK</sequence>
<evidence type="ECO:0000313" key="4">
    <source>
        <dbReference type="Proteomes" id="UP000019132"/>
    </source>
</evidence>
<reference evidence="4" key="2">
    <citation type="submission" date="2010-04" db="EMBL/GenBank/DDBJ databases">
        <authorList>
            <person name="Buell R."/>
            <person name="Hamilton J."/>
            <person name="Hostetler J."/>
        </authorList>
    </citation>
    <scope>NUCLEOTIDE SEQUENCE [LARGE SCALE GENOMIC DNA]</scope>
    <source>
        <strain evidence="4">DAOM:BR144</strain>
    </source>
</reference>
<protein>
    <submittedName>
        <fullName evidence="3">Uncharacterized protein</fullName>
    </submittedName>
</protein>
<keyword evidence="1" id="KW-0175">Coiled coil</keyword>
<reference evidence="3" key="3">
    <citation type="submission" date="2015-02" db="UniProtKB">
        <authorList>
            <consortium name="EnsemblProtists"/>
        </authorList>
    </citation>
    <scope>IDENTIFICATION</scope>
    <source>
        <strain evidence="3">DAOM BR144</strain>
    </source>
</reference>
<reference evidence="4" key="1">
    <citation type="journal article" date="2010" name="Genome Biol.">
        <title>Genome sequence of the necrotrophic plant pathogen Pythium ultimum reveals original pathogenicity mechanisms and effector repertoire.</title>
        <authorList>
            <person name="Levesque C.A."/>
            <person name="Brouwer H."/>
            <person name="Cano L."/>
            <person name="Hamilton J.P."/>
            <person name="Holt C."/>
            <person name="Huitema E."/>
            <person name="Raffaele S."/>
            <person name="Robideau G.P."/>
            <person name="Thines M."/>
            <person name="Win J."/>
            <person name="Zerillo M.M."/>
            <person name="Beakes G.W."/>
            <person name="Boore J.L."/>
            <person name="Busam D."/>
            <person name="Dumas B."/>
            <person name="Ferriera S."/>
            <person name="Fuerstenberg S.I."/>
            <person name="Gachon C.M."/>
            <person name="Gaulin E."/>
            <person name="Govers F."/>
            <person name="Grenville-Briggs L."/>
            <person name="Horner N."/>
            <person name="Hostetler J."/>
            <person name="Jiang R.H."/>
            <person name="Johnson J."/>
            <person name="Krajaejun T."/>
            <person name="Lin H."/>
            <person name="Meijer H.J."/>
            <person name="Moore B."/>
            <person name="Morris P."/>
            <person name="Phuntmart V."/>
            <person name="Puiu D."/>
            <person name="Shetty J."/>
            <person name="Stajich J.E."/>
            <person name="Tripathy S."/>
            <person name="Wawra S."/>
            <person name="van West P."/>
            <person name="Whitty B.R."/>
            <person name="Coutinho P.M."/>
            <person name="Henrissat B."/>
            <person name="Martin F."/>
            <person name="Thomas P.D."/>
            <person name="Tyler B.M."/>
            <person name="De Vries R.P."/>
            <person name="Kamoun S."/>
            <person name="Yandell M."/>
            <person name="Tisserat N."/>
            <person name="Buell C.R."/>
        </authorList>
    </citation>
    <scope>NUCLEOTIDE SEQUENCE</scope>
    <source>
        <strain evidence="4">DAOM:BR144</strain>
    </source>
</reference>
<feature type="compositionally biased region" description="Basic and acidic residues" evidence="2">
    <location>
        <begin position="120"/>
        <end position="132"/>
    </location>
</feature>
<feature type="region of interest" description="Disordered" evidence="2">
    <location>
        <begin position="110"/>
        <end position="143"/>
    </location>
</feature>
<dbReference type="AlphaFoldDB" id="K3WEA7"/>
<organism evidence="3 4">
    <name type="scientific">Globisporangium ultimum (strain ATCC 200006 / CBS 805.95 / DAOM BR144)</name>
    <name type="common">Pythium ultimum</name>
    <dbReference type="NCBI Taxonomy" id="431595"/>
    <lineage>
        <taxon>Eukaryota</taxon>
        <taxon>Sar</taxon>
        <taxon>Stramenopiles</taxon>
        <taxon>Oomycota</taxon>
        <taxon>Peronosporomycetes</taxon>
        <taxon>Pythiales</taxon>
        <taxon>Pythiaceae</taxon>
        <taxon>Globisporangium</taxon>
    </lineage>
</organism>
<evidence type="ECO:0000256" key="2">
    <source>
        <dbReference type="SAM" id="MobiDB-lite"/>
    </source>
</evidence>
<dbReference type="InParanoid" id="K3WEA7"/>
<dbReference type="EMBL" id="GL376603">
    <property type="status" value="NOT_ANNOTATED_CDS"/>
    <property type="molecule type" value="Genomic_DNA"/>
</dbReference>
<dbReference type="STRING" id="431595.K3WEA7"/>
<accession>K3WEA7</accession>
<dbReference type="Proteomes" id="UP000019132">
    <property type="component" value="Unassembled WGS sequence"/>
</dbReference>
<feature type="region of interest" description="Disordered" evidence="2">
    <location>
        <begin position="245"/>
        <end position="273"/>
    </location>
</feature>
<name>K3WEA7_GLOUD</name>
<dbReference type="eggNOG" id="ENOG502SFDG">
    <property type="taxonomic scope" value="Eukaryota"/>
</dbReference>
<dbReference type="HOGENOM" id="CLU_527350_0_0_1"/>
<keyword evidence="4" id="KW-1185">Reference proteome</keyword>
<proteinExistence type="predicted"/>
<dbReference type="VEuPathDB" id="FungiDB:PYU1_G003289"/>
<feature type="coiled-coil region" evidence="1">
    <location>
        <begin position="376"/>
        <end position="453"/>
    </location>
</feature>
<evidence type="ECO:0000313" key="3">
    <source>
        <dbReference type="EnsemblProtists" id="PYU1_T003298"/>
    </source>
</evidence>
<evidence type="ECO:0000256" key="1">
    <source>
        <dbReference type="SAM" id="Coils"/>
    </source>
</evidence>